<dbReference type="Gene3D" id="1.10.287.130">
    <property type="match status" value="1"/>
</dbReference>
<dbReference type="AlphaFoldDB" id="A0A1V1V438"/>
<reference evidence="5" key="1">
    <citation type="journal article" date="2017" name="Genome Announc.">
        <title>Whole-Genome Sequence of Photobacterium damselae subsp. piscicida Strain 91-197, Isolated from Hybrid Striped Bass (Morone sp.) in the United States.</title>
        <authorList>
            <person name="Teru Y."/>
            <person name="Hikima J."/>
            <person name="Kono T."/>
            <person name="Sakai M."/>
            <person name="Takano T."/>
            <person name="Hawke J.P."/>
            <person name="Takeyama H."/>
            <person name="Aoki T."/>
        </authorList>
    </citation>
    <scope>NUCLEOTIDE SEQUENCE</scope>
    <source>
        <strain evidence="5">91-197</strain>
    </source>
</reference>
<feature type="domain" description="Cyclic nucleotide-binding" evidence="3">
    <location>
        <begin position="1"/>
        <end position="100"/>
    </location>
</feature>
<reference evidence="7" key="2">
    <citation type="submission" date="2017-05" db="EMBL/GenBank/DDBJ databases">
        <title>Whole genome sequence of fish pathogenic bacteria, Photobacterium damselae subsp. piscicida, strain 91-197, isolated from hybrid striped bass (Morone sp.) in USA.</title>
        <authorList>
            <person name="Teru Y."/>
            <person name="Hikima J."/>
            <person name="Kono T."/>
            <person name="Sakai M."/>
            <person name="Takano T."/>
            <person name="Hawke J.P."/>
            <person name="Takeyama H."/>
            <person name="Aoki T."/>
        </authorList>
    </citation>
    <scope>NUCLEOTIDE SEQUENCE [LARGE SCALE GENOMIC DNA]</scope>
    <source>
        <strain evidence="7">91-197</strain>
    </source>
</reference>
<dbReference type="CDD" id="cd00038">
    <property type="entry name" value="CAP_ED"/>
    <property type="match status" value="1"/>
</dbReference>
<dbReference type="SMART" id="SM00387">
    <property type="entry name" value="HATPase_c"/>
    <property type="match status" value="1"/>
</dbReference>
<dbReference type="InterPro" id="IPR018490">
    <property type="entry name" value="cNMP-bd_dom_sf"/>
</dbReference>
<evidence type="ECO:0000313" key="5">
    <source>
        <dbReference type="EMBL" id="BAX53554.1"/>
    </source>
</evidence>
<proteinExistence type="predicted"/>
<dbReference type="Pfam" id="PF02518">
    <property type="entry name" value="HATPase_c"/>
    <property type="match status" value="1"/>
</dbReference>
<dbReference type="SUPFAM" id="SSF51206">
    <property type="entry name" value="cAMP-binding domain-like"/>
    <property type="match status" value="1"/>
</dbReference>
<dbReference type="GO" id="GO:0004673">
    <property type="term" value="F:protein histidine kinase activity"/>
    <property type="evidence" value="ECO:0007669"/>
    <property type="project" value="UniProtKB-EC"/>
</dbReference>
<protein>
    <recommendedName>
        <fullName evidence="2">histidine kinase</fullName>
        <ecNumber evidence="2">2.7.13.3</ecNumber>
    </recommendedName>
</protein>
<dbReference type="PROSITE" id="PS50109">
    <property type="entry name" value="HIS_KIN"/>
    <property type="match status" value="1"/>
</dbReference>
<dbReference type="Proteomes" id="UP000516656">
    <property type="component" value="Chromosome 1"/>
</dbReference>
<dbReference type="InterPro" id="IPR004358">
    <property type="entry name" value="Sig_transdc_His_kin-like_C"/>
</dbReference>
<evidence type="ECO:0000313" key="7">
    <source>
        <dbReference type="Proteomes" id="UP000218676"/>
    </source>
</evidence>
<reference evidence="6 8" key="3">
    <citation type="submission" date="2020-09" db="EMBL/GenBank/DDBJ databases">
        <title>Complete, closed and curated genome sequences of Photobacterium damselae subsp. piscicida isolates from Australia indicate localised evolution and additional plasmid-borne pathogenicity mechanisms.</title>
        <authorList>
            <person name="Baseggio L."/>
            <person name="Silayeva O."/>
            <person name="Buller N."/>
            <person name="Landos M."/>
            <person name="Engelstaedter J."/>
            <person name="Barnes A.C."/>
        </authorList>
    </citation>
    <scope>NUCLEOTIDE SEQUENCE [LARGE SCALE GENOMIC DNA]</scope>
    <source>
        <strain evidence="6 8">AS-16-0540-1</strain>
    </source>
</reference>
<dbReference type="RefSeq" id="WP_086957033.1">
    <property type="nucleotide sequence ID" value="NZ_AP018045.1"/>
</dbReference>
<evidence type="ECO:0000259" key="4">
    <source>
        <dbReference type="PROSITE" id="PS50109"/>
    </source>
</evidence>
<accession>A0A1V1V438</accession>
<evidence type="ECO:0000256" key="1">
    <source>
        <dbReference type="ARBA" id="ARBA00000085"/>
    </source>
</evidence>
<evidence type="ECO:0000313" key="6">
    <source>
        <dbReference type="EMBL" id="QOD57384.1"/>
    </source>
</evidence>
<dbReference type="InterPro" id="IPR003594">
    <property type="entry name" value="HATPase_dom"/>
</dbReference>
<dbReference type="EMBL" id="AP018045">
    <property type="protein sequence ID" value="BAX53554.1"/>
    <property type="molecule type" value="Genomic_DNA"/>
</dbReference>
<dbReference type="Gene3D" id="2.60.120.10">
    <property type="entry name" value="Jelly Rolls"/>
    <property type="match status" value="1"/>
</dbReference>
<evidence type="ECO:0000256" key="2">
    <source>
        <dbReference type="ARBA" id="ARBA00012438"/>
    </source>
</evidence>
<gene>
    <name evidence="6" type="ORF">IC627_05325</name>
    <name evidence="5" type="ORF">PDPUS_1_02180</name>
</gene>
<evidence type="ECO:0000259" key="3">
    <source>
        <dbReference type="PROSITE" id="PS50042"/>
    </source>
</evidence>
<organism evidence="5 7">
    <name type="scientific">Photobacterium damsela subsp. piscicida</name>
    <name type="common">Pasteurella piscicida</name>
    <dbReference type="NCBI Taxonomy" id="38294"/>
    <lineage>
        <taxon>Bacteria</taxon>
        <taxon>Pseudomonadati</taxon>
        <taxon>Pseudomonadota</taxon>
        <taxon>Gammaproteobacteria</taxon>
        <taxon>Vibrionales</taxon>
        <taxon>Vibrionaceae</taxon>
        <taxon>Photobacterium</taxon>
    </lineage>
</organism>
<dbReference type="InterPro" id="IPR014710">
    <property type="entry name" value="RmlC-like_jellyroll"/>
</dbReference>
<feature type="domain" description="Histidine kinase" evidence="4">
    <location>
        <begin position="274"/>
        <end position="442"/>
    </location>
</feature>
<dbReference type="PANTHER" id="PTHR43065:SF48">
    <property type="entry name" value="HISTIDINE KINASE"/>
    <property type="match status" value="1"/>
</dbReference>
<dbReference type="InterPro" id="IPR000595">
    <property type="entry name" value="cNMP-bd_dom"/>
</dbReference>
<dbReference type="PROSITE" id="PS50042">
    <property type="entry name" value="CNMP_BINDING_3"/>
    <property type="match status" value="1"/>
</dbReference>
<dbReference type="PANTHER" id="PTHR43065">
    <property type="entry name" value="SENSOR HISTIDINE KINASE"/>
    <property type="match status" value="1"/>
</dbReference>
<dbReference type="Proteomes" id="UP000218676">
    <property type="component" value="Chromosome 1"/>
</dbReference>
<dbReference type="EMBL" id="CP061854">
    <property type="protein sequence ID" value="QOD57384.1"/>
    <property type="molecule type" value="Genomic_DNA"/>
</dbReference>
<dbReference type="InterPro" id="IPR036890">
    <property type="entry name" value="HATPase_C_sf"/>
</dbReference>
<sequence length="442" mass="48901">MHQPKALQRIIDVYFRESARTQAVSTGTQVLQQNGYNDRLYWVKRGELSGYLLNEATGLTAKVFRVEQGMFFGVHSFFAQTLMASTTVIAEKDSEIAWIDASTKAVEPELYGSLVEQFMPVMVHELAQRQMLTGLQAIEKEKALQKLYASEQLTTLGQLAAGIAHELNNAVGVLSSKTESLQQALCQQLEVQRPQAIAFIEQGIESGQQSGSADVRVRSKALMAQYPSLSREQAKLLARAVPNGDITPDWLNDLDMALQYWDIGRDLHDMKIAAKHAASIVRSVKQLGGSDQDRQTDVDVNDTIHKSLALLQSNLRRVNVVTHSATLPAITASTTELVQVWVNIIKNACDALENTEEPTIEIITRHSKNRLLITISNNGPMIDEATRRKIFQPNFTTKKGGLSFGLGLGLSIVQRIVDSYGGTVALKSDTERTKFRIKLPIA</sequence>
<dbReference type="InterPro" id="IPR005467">
    <property type="entry name" value="His_kinase_dom"/>
</dbReference>
<dbReference type="SUPFAM" id="SSF55874">
    <property type="entry name" value="ATPase domain of HSP90 chaperone/DNA topoisomerase II/histidine kinase"/>
    <property type="match status" value="1"/>
</dbReference>
<name>A0A1V1V438_PHODP</name>
<dbReference type="Gene3D" id="3.30.565.10">
    <property type="entry name" value="Histidine kinase-like ATPase, C-terminal domain"/>
    <property type="match status" value="1"/>
</dbReference>
<evidence type="ECO:0000313" key="8">
    <source>
        <dbReference type="Proteomes" id="UP000516656"/>
    </source>
</evidence>
<dbReference type="PRINTS" id="PR00344">
    <property type="entry name" value="BCTRLSENSOR"/>
</dbReference>
<dbReference type="EC" id="2.7.13.3" evidence="2"/>
<comment type="catalytic activity">
    <reaction evidence="1">
        <text>ATP + protein L-histidine = ADP + protein N-phospho-L-histidine.</text>
        <dbReference type="EC" id="2.7.13.3"/>
    </reaction>
</comment>